<proteinExistence type="inferred from homology"/>
<name>A0A0K1QAK1_9BACT</name>
<sequence>MLLGNGPSRDATFSTGVPEPYHLRMNRRRALGLLAASVSLPLVSVACGRSARREDMSSTSNPSPIPPNGASGRMPVIFLAHGAPPLLDDEVWKGELHGWAGAMPRPRAVLMVSAHWEDRPTTIGATTTVPLVYDFYGFPQRYYETKYPAPGAPELAARVRDLLDAKGLGHAEDPQRGLDHGAFVPLLAMYPEADVPVLQISMPGLDPKDLLAFGRALAPLADEGVLVVGSGFLTHNLRDGMRTASTPAWASEFDAWTKEALERRDLDELADFLHRAPSARLAHPRTEHYAPVIVAAAAAEKREGKPSFPISGYWNLAPAFTRRSVQFG</sequence>
<dbReference type="Pfam" id="PF02900">
    <property type="entry name" value="LigB"/>
    <property type="match status" value="1"/>
</dbReference>
<evidence type="ECO:0000313" key="7">
    <source>
        <dbReference type="EMBL" id="AKV02816.1"/>
    </source>
</evidence>
<dbReference type="GO" id="GO:0008270">
    <property type="term" value="F:zinc ion binding"/>
    <property type="evidence" value="ECO:0007669"/>
    <property type="project" value="InterPro"/>
</dbReference>
<comment type="similarity">
    <text evidence="2">Belongs to the DODA-type extradiol aromatic ring-opening dioxygenase family.</text>
</comment>
<evidence type="ECO:0000256" key="3">
    <source>
        <dbReference type="ARBA" id="ARBA00022723"/>
    </source>
</evidence>
<protein>
    <recommendedName>
        <fullName evidence="6">Extradiol ring-cleavage dioxygenase class III enzyme subunit B domain-containing protein</fullName>
    </recommendedName>
</protein>
<dbReference type="PANTHER" id="PTHR30096">
    <property type="entry name" value="4,5-DOPA DIOXYGENASE EXTRADIOL-LIKE PROTEIN"/>
    <property type="match status" value="1"/>
</dbReference>
<dbReference type="STRING" id="1391654.AKJ09_09479"/>
<accession>A0A0K1QAK1</accession>
<dbReference type="SUPFAM" id="SSF53213">
    <property type="entry name" value="LigB-like"/>
    <property type="match status" value="1"/>
</dbReference>
<dbReference type="CDD" id="cd07363">
    <property type="entry name" value="45_DOPA_Dioxygenase"/>
    <property type="match status" value="1"/>
</dbReference>
<keyword evidence="5" id="KW-0560">Oxidoreductase</keyword>
<evidence type="ECO:0000256" key="4">
    <source>
        <dbReference type="ARBA" id="ARBA00022833"/>
    </source>
</evidence>
<evidence type="ECO:0000256" key="1">
    <source>
        <dbReference type="ARBA" id="ARBA00001947"/>
    </source>
</evidence>
<keyword evidence="3" id="KW-0479">Metal-binding</keyword>
<keyword evidence="8" id="KW-1185">Reference proteome</keyword>
<dbReference type="InterPro" id="IPR014436">
    <property type="entry name" value="Extradiol_dOase_DODA"/>
</dbReference>
<dbReference type="InterPro" id="IPR004183">
    <property type="entry name" value="Xdiol_dOase_suB"/>
</dbReference>
<dbReference type="GO" id="GO:0008198">
    <property type="term" value="F:ferrous iron binding"/>
    <property type="evidence" value="ECO:0007669"/>
    <property type="project" value="InterPro"/>
</dbReference>
<evidence type="ECO:0000256" key="2">
    <source>
        <dbReference type="ARBA" id="ARBA00007581"/>
    </source>
</evidence>
<evidence type="ECO:0000256" key="5">
    <source>
        <dbReference type="ARBA" id="ARBA00023002"/>
    </source>
</evidence>
<evidence type="ECO:0000259" key="6">
    <source>
        <dbReference type="Pfam" id="PF02900"/>
    </source>
</evidence>
<dbReference type="Proteomes" id="UP000064967">
    <property type="component" value="Chromosome"/>
</dbReference>
<comment type="cofactor">
    <cofactor evidence="1">
        <name>Zn(2+)</name>
        <dbReference type="ChEBI" id="CHEBI:29105"/>
    </cofactor>
</comment>
<dbReference type="KEGG" id="llu:AKJ09_09479"/>
<reference evidence="7 8" key="1">
    <citation type="submission" date="2015-08" db="EMBL/GenBank/DDBJ databases">
        <authorList>
            <person name="Babu N.S."/>
            <person name="Beckwith C.J."/>
            <person name="Beseler K.G."/>
            <person name="Brison A."/>
            <person name="Carone J.V."/>
            <person name="Caskin T.P."/>
            <person name="Diamond M."/>
            <person name="Durham M.E."/>
            <person name="Foxe J.M."/>
            <person name="Go M."/>
            <person name="Henderson B.A."/>
            <person name="Jones I.B."/>
            <person name="McGettigan J.A."/>
            <person name="Micheletti S.J."/>
            <person name="Nasrallah M.E."/>
            <person name="Ortiz D."/>
            <person name="Piller C.R."/>
            <person name="Privatt S.R."/>
            <person name="Schneider S.L."/>
            <person name="Sharp S."/>
            <person name="Smith T.C."/>
            <person name="Stanton J.D."/>
            <person name="Ullery H.E."/>
            <person name="Wilson R.J."/>
            <person name="Serrano M.G."/>
            <person name="Buck G."/>
            <person name="Lee V."/>
            <person name="Wang Y."/>
            <person name="Carvalho R."/>
            <person name="Voegtly L."/>
            <person name="Shi R."/>
            <person name="Duckworth R."/>
            <person name="Johnson A."/>
            <person name="Loviza R."/>
            <person name="Walstead R."/>
            <person name="Shah Z."/>
            <person name="Kiflezghi M."/>
            <person name="Wade K."/>
            <person name="Ball S.L."/>
            <person name="Bradley K.W."/>
            <person name="Asai D.J."/>
            <person name="Bowman C.A."/>
            <person name="Russell D.A."/>
            <person name="Pope W.H."/>
            <person name="Jacobs-Sera D."/>
            <person name="Hendrix R.W."/>
            <person name="Hatfull G.F."/>
        </authorList>
    </citation>
    <scope>NUCLEOTIDE SEQUENCE [LARGE SCALE GENOMIC DNA]</scope>
    <source>
        <strain evidence="7 8">DSM 27648</strain>
    </source>
</reference>
<dbReference type="PANTHER" id="PTHR30096:SF0">
    <property type="entry name" value="4,5-DOPA DIOXYGENASE EXTRADIOL-LIKE PROTEIN"/>
    <property type="match status" value="1"/>
</dbReference>
<dbReference type="PATRIC" id="fig|1391654.3.peg.9604"/>
<dbReference type="EMBL" id="CP012333">
    <property type="protein sequence ID" value="AKV02816.1"/>
    <property type="molecule type" value="Genomic_DNA"/>
</dbReference>
<keyword evidence="4" id="KW-0862">Zinc</keyword>
<dbReference type="GO" id="GO:0016702">
    <property type="term" value="F:oxidoreductase activity, acting on single donors with incorporation of molecular oxygen, incorporation of two atoms of oxygen"/>
    <property type="evidence" value="ECO:0007669"/>
    <property type="project" value="UniProtKB-ARBA"/>
</dbReference>
<dbReference type="Gene3D" id="3.40.830.10">
    <property type="entry name" value="LigB-like"/>
    <property type="match status" value="1"/>
</dbReference>
<organism evidence="7 8">
    <name type="scientific">Labilithrix luteola</name>
    <dbReference type="NCBI Taxonomy" id="1391654"/>
    <lineage>
        <taxon>Bacteria</taxon>
        <taxon>Pseudomonadati</taxon>
        <taxon>Myxococcota</taxon>
        <taxon>Polyangia</taxon>
        <taxon>Polyangiales</taxon>
        <taxon>Labilitrichaceae</taxon>
        <taxon>Labilithrix</taxon>
    </lineage>
</organism>
<dbReference type="AlphaFoldDB" id="A0A0K1QAK1"/>
<feature type="domain" description="Extradiol ring-cleavage dioxygenase class III enzyme subunit B" evidence="6">
    <location>
        <begin position="99"/>
        <end position="302"/>
    </location>
</feature>
<evidence type="ECO:0000313" key="8">
    <source>
        <dbReference type="Proteomes" id="UP000064967"/>
    </source>
</evidence>
<gene>
    <name evidence="7" type="ORF">AKJ09_09479</name>
</gene>